<dbReference type="InterPro" id="IPR036514">
    <property type="entry name" value="SGNH_hydro_sf"/>
</dbReference>
<evidence type="ECO:0000256" key="2">
    <source>
        <dbReference type="ARBA" id="ARBA00022801"/>
    </source>
</evidence>
<keyword evidence="3" id="KW-0443">Lipid metabolism</keyword>
<comment type="similarity">
    <text evidence="1">Belongs to the 'GDSL' lipolytic enzyme family.</text>
</comment>
<dbReference type="CDD" id="cd01837">
    <property type="entry name" value="SGNH_plant_lipase_like"/>
    <property type="match status" value="1"/>
</dbReference>
<organism evidence="4 5">
    <name type="scientific">Jatropha curcas</name>
    <name type="common">Barbados nut</name>
    <dbReference type="NCBI Taxonomy" id="180498"/>
    <lineage>
        <taxon>Eukaryota</taxon>
        <taxon>Viridiplantae</taxon>
        <taxon>Streptophyta</taxon>
        <taxon>Embryophyta</taxon>
        <taxon>Tracheophyta</taxon>
        <taxon>Spermatophyta</taxon>
        <taxon>Magnoliopsida</taxon>
        <taxon>eudicotyledons</taxon>
        <taxon>Gunneridae</taxon>
        <taxon>Pentapetalae</taxon>
        <taxon>rosids</taxon>
        <taxon>fabids</taxon>
        <taxon>Malpighiales</taxon>
        <taxon>Euphorbiaceae</taxon>
        <taxon>Crotonoideae</taxon>
        <taxon>Jatropheae</taxon>
        <taxon>Jatropha</taxon>
    </lineage>
</organism>
<dbReference type="GO" id="GO:0016042">
    <property type="term" value="P:lipid catabolic process"/>
    <property type="evidence" value="ECO:0007669"/>
    <property type="project" value="UniProtKB-KW"/>
</dbReference>
<accession>A0A067L4Z4</accession>
<evidence type="ECO:0000313" key="5">
    <source>
        <dbReference type="Proteomes" id="UP000027138"/>
    </source>
</evidence>
<reference evidence="4 5" key="1">
    <citation type="journal article" date="2014" name="PLoS ONE">
        <title>Global Analysis of Gene Expression Profiles in Physic Nut (Jatropha curcas L.) Seedlings Exposed to Salt Stress.</title>
        <authorList>
            <person name="Zhang L."/>
            <person name="Zhang C."/>
            <person name="Wu P."/>
            <person name="Chen Y."/>
            <person name="Li M."/>
            <person name="Jiang H."/>
            <person name="Wu G."/>
        </authorList>
    </citation>
    <scope>NUCLEOTIDE SEQUENCE [LARGE SCALE GENOMIC DNA]</scope>
    <source>
        <strain evidence="5">cv. GZQX0401</strain>
        <tissue evidence="4">Young leaves</tissue>
    </source>
</reference>
<evidence type="ECO:0000256" key="1">
    <source>
        <dbReference type="ARBA" id="ARBA00008668"/>
    </source>
</evidence>
<dbReference type="Proteomes" id="UP000027138">
    <property type="component" value="Unassembled WGS sequence"/>
</dbReference>
<keyword evidence="3" id="KW-0442">Lipid degradation</keyword>
<dbReference type="EMBL" id="KK914353">
    <property type="protein sequence ID" value="KDP39149.1"/>
    <property type="molecule type" value="Genomic_DNA"/>
</dbReference>
<dbReference type="InterPro" id="IPR035669">
    <property type="entry name" value="SGNH_plant_lipase-like"/>
</dbReference>
<gene>
    <name evidence="4" type="ORF">JCGZ_00906</name>
</gene>
<dbReference type="InterPro" id="IPR001087">
    <property type="entry name" value="GDSL"/>
</dbReference>
<dbReference type="OrthoDB" id="1600564at2759"/>
<dbReference type="GO" id="GO:0016788">
    <property type="term" value="F:hydrolase activity, acting on ester bonds"/>
    <property type="evidence" value="ECO:0007669"/>
    <property type="project" value="InterPro"/>
</dbReference>
<dbReference type="PANTHER" id="PTHR45648:SF119">
    <property type="entry name" value="GDSL ESTERASE_LIPASE"/>
    <property type="match status" value="1"/>
</dbReference>
<protein>
    <submittedName>
        <fullName evidence="4">Uncharacterized protein</fullName>
    </submittedName>
</protein>
<evidence type="ECO:0000256" key="3">
    <source>
        <dbReference type="ARBA" id="ARBA00022963"/>
    </source>
</evidence>
<sequence>MTMIMSLFLKDSEAKMVPAVFVFGDSGVDVGNNNYLPFSIAKADFPFNGIDFPTGKPTGRFSNGKNAADFVAEKLGLPTPQPYLSLLINKKKNASLTGVNFASGASGILNATGKSLGTVIPLTKQVDYYINVYGDLVQKMGSNGTNKLLAKSLFFTVTGSNDLFRYYGSSDLQKKSTPQQYVDMMVLTMKTQTKRLYANGARKFLLPGLATVGCVPSERTKNKGQKCNEEINSLSRMYNEGLKSMLQQLKSELVDINYSYFDTYNIMQDILQEPDAYGFTEVKAACCGLGKLNAEIPCMPISNYCSNRSNHVFWDIVHPTEATDRILVNNIFNGPSQYTFHMNMRQLIAA</sequence>
<dbReference type="InterPro" id="IPR051058">
    <property type="entry name" value="GDSL_Est/Lipase"/>
</dbReference>
<dbReference type="Pfam" id="PF00657">
    <property type="entry name" value="Lipase_GDSL"/>
    <property type="match status" value="1"/>
</dbReference>
<dbReference type="PANTHER" id="PTHR45648">
    <property type="entry name" value="GDSL LIPASE/ACYLHYDROLASE FAMILY PROTEIN (AFU_ORTHOLOGUE AFUA_4G14700)"/>
    <property type="match status" value="1"/>
</dbReference>
<evidence type="ECO:0000313" key="4">
    <source>
        <dbReference type="EMBL" id="KDP39149.1"/>
    </source>
</evidence>
<dbReference type="AlphaFoldDB" id="A0A067L4Z4"/>
<keyword evidence="5" id="KW-1185">Reference proteome</keyword>
<name>A0A067L4Z4_JATCU</name>
<keyword evidence="2" id="KW-0378">Hydrolase</keyword>
<proteinExistence type="inferred from homology"/>
<dbReference type="Gene3D" id="3.40.50.1110">
    <property type="entry name" value="SGNH hydrolase"/>
    <property type="match status" value="1"/>
</dbReference>